<dbReference type="PIRSF" id="PIRSF015601">
    <property type="entry name" value="MTase_slr0722"/>
    <property type="match status" value="1"/>
</dbReference>
<dbReference type="PANTHER" id="PTHR30027:SF3">
    <property type="entry name" value="16S RRNA (URACIL(1498)-N(3))-METHYLTRANSFERASE"/>
    <property type="match status" value="1"/>
</dbReference>
<reference evidence="12 13" key="1">
    <citation type="journal article" date="2011" name="J. Bacteriol.">
        <title>Genome sequence of the verrucomicrobium Opitutus terrae PB90-1, an abundant inhabitant of rice paddy soil ecosystems.</title>
        <authorList>
            <person name="van Passel M.W."/>
            <person name="Kant R."/>
            <person name="Palva A."/>
            <person name="Copeland A."/>
            <person name="Lucas S."/>
            <person name="Lapidus A."/>
            <person name="Glavina del Rio T."/>
            <person name="Pitluck S."/>
            <person name="Goltsman E."/>
            <person name="Clum A."/>
            <person name="Sun H."/>
            <person name="Schmutz J."/>
            <person name="Larimer F.W."/>
            <person name="Land M.L."/>
            <person name="Hauser L."/>
            <person name="Kyrpides N."/>
            <person name="Mikhailova N."/>
            <person name="Richardson P.P."/>
            <person name="Janssen P.H."/>
            <person name="de Vos W.M."/>
            <person name="Smidt H."/>
        </authorList>
    </citation>
    <scope>NUCLEOTIDE SEQUENCE [LARGE SCALE GENOMIC DNA]</scope>
    <source>
        <strain evidence="13">DSM 11246 / JCM 15787 / PB90-1</strain>
    </source>
</reference>
<evidence type="ECO:0000256" key="6">
    <source>
        <dbReference type="ARBA" id="ARBA00022679"/>
    </source>
</evidence>
<evidence type="ECO:0000256" key="7">
    <source>
        <dbReference type="ARBA" id="ARBA00022691"/>
    </source>
</evidence>
<sequence>MLRSGSGSPVNLILFEPAEINRPLAAGDPRVRHVLAVLHRAAGDAFDAGIINGPRGKARLRPRADGDYDCEFTPTAEPPPAAPIALVIGLPRPQTARDILRDATTLGVQALHFVATEKGDPNYASSALWRSGEWRRHVVIGAEQAFCTRLPEVTHGRSLAEVVAALMPGEARFALDNYEAAQPLARSEIDAPRVTLAIGAERGWSTPERALLRHHGFTFAHLGERVLRTETACIAAITLVRAALGVA</sequence>
<evidence type="ECO:0000256" key="9">
    <source>
        <dbReference type="ARBA" id="ARBA00047944"/>
    </source>
</evidence>
<keyword evidence="4 10" id="KW-0698">rRNA processing</keyword>
<proteinExistence type="inferred from homology"/>
<keyword evidence="7 10" id="KW-0949">S-adenosyl-L-methionine</keyword>
<dbReference type="CDD" id="cd18084">
    <property type="entry name" value="RsmE-like"/>
    <property type="match status" value="1"/>
</dbReference>
<dbReference type="eggNOG" id="COG1385">
    <property type="taxonomic scope" value="Bacteria"/>
</dbReference>
<comment type="similarity">
    <text evidence="2 10">Belongs to the RNA methyltransferase RsmE family.</text>
</comment>
<evidence type="ECO:0000313" key="13">
    <source>
        <dbReference type="Proteomes" id="UP000007013"/>
    </source>
</evidence>
<comment type="subcellular location">
    <subcellularLocation>
        <location evidence="1 10">Cytoplasm</location>
    </subcellularLocation>
</comment>
<keyword evidence="5 10" id="KW-0489">Methyltransferase</keyword>
<keyword evidence="13" id="KW-1185">Reference proteome</keyword>
<dbReference type="KEGG" id="ote:Oter_0682"/>
<dbReference type="GO" id="GO:0070475">
    <property type="term" value="P:rRNA base methylation"/>
    <property type="evidence" value="ECO:0007669"/>
    <property type="project" value="TreeGrafter"/>
</dbReference>
<dbReference type="SUPFAM" id="SSF75217">
    <property type="entry name" value="alpha/beta knot"/>
    <property type="match status" value="1"/>
</dbReference>
<evidence type="ECO:0000256" key="2">
    <source>
        <dbReference type="ARBA" id="ARBA00005528"/>
    </source>
</evidence>
<dbReference type="GO" id="GO:0070042">
    <property type="term" value="F:rRNA (uridine-N3-)-methyltransferase activity"/>
    <property type="evidence" value="ECO:0007669"/>
    <property type="project" value="TreeGrafter"/>
</dbReference>
<name>B1ZUC8_OPITP</name>
<evidence type="ECO:0000256" key="4">
    <source>
        <dbReference type="ARBA" id="ARBA00022552"/>
    </source>
</evidence>
<keyword evidence="6 10" id="KW-0808">Transferase</keyword>
<dbReference type="Gene3D" id="3.40.1280.10">
    <property type="match status" value="1"/>
</dbReference>
<comment type="catalytic activity">
    <reaction evidence="9 10">
        <text>uridine(1498) in 16S rRNA + S-adenosyl-L-methionine = N(3)-methyluridine(1498) in 16S rRNA + S-adenosyl-L-homocysteine + H(+)</text>
        <dbReference type="Rhea" id="RHEA:42920"/>
        <dbReference type="Rhea" id="RHEA-COMP:10283"/>
        <dbReference type="Rhea" id="RHEA-COMP:10284"/>
        <dbReference type="ChEBI" id="CHEBI:15378"/>
        <dbReference type="ChEBI" id="CHEBI:57856"/>
        <dbReference type="ChEBI" id="CHEBI:59789"/>
        <dbReference type="ChEBI" id="CHEBI:65315"/>
        <dbReference type="ChEBI" id="CHEBI:74502"/>
        <dbReference type="EC" id="2.1.1.193"/>
    </reaction>
</comment>
<evidence type="ECO:0000313" key="12">
    <source>
        <dbReference type="EMBL" id="ACB73971.1"/>
    </source>
</evidence>
<evidence type="ECO:0000256" key="3">
    <source>
        <dbReference type="ARBA" id="ARBA00022490"/>
    </source>
</evidence>
<evidence type="ECO:0000256" key="10">
    <source>
        <dbReference type="PIRNR" id="PIRNR015601"/>
    </source>
</evidence>
<dbReference type="EMBL" id="CP001032">
    <property type="protein sequence ID" value="ACB73971.1"/>
    <property type="molecule type" value="Genomic_DNA"/>
</dbReference>
<comment type="function">
    <text evidence="8 10">Specifically methylates the N3 position of the uracil ring of uridine 1498 (m3U1498) in 16S rRNA. Acts on the fully assembled 30S ribosomal subunit.</text>
</comment>
<dbReference type="STRING" id="452637.Oter_0682"/>
<dbReference type="InterPro" id="IPR046886">
    <property type="entry name" value="RsmE_MTase_dom"/>
</dbReference>
<feature type="domain" description="Ribosomal RNA small subunit methyltransferase E methyltransferase" evidence="11">
    <location>
        <begin position="82"/>
        <end position="240"/>
    </location>
</feature>
<dbReference type="HOGENOM" id="CLU_067442_1_0_0"/>
<evidence type="ECO:0000256" key="1">
    <source>
        <dbReference type="ARBA" id="ARBA00004496"/>
    </source>
</evidence>
<dbReference type="NCBIfam" id="TIGR00046">
    <property type="entry name" value="RsmE family RNA methyltransferase"/>
    <property type="match status" value="1"/>
</dbReference>
<dbReference type="AlphaFoldDB" id="B1ZUC8"/>
<evidence type="ECO:0000256" key="8">
    <source>
        <dbReference type="ARBA" id="ARBA00025699"/>
    </source>
</evidence>
<dbReference type="Pfam" id="PF04452">
    <property type="entry name" value="Methyltrans_RNA"/>
    <property type="match status" value="1"/>
</dbReference>
<evidence type="ECO:0000256" key="5">
    <source>
        <dbReference type="ARBA" id="ARBA00022603"/>
    </source>
</evidence>
<protein>
    <recommendedName>
        <fullName evidence="10">Ribosomal RNA small subunit methyltransferase E</fullName>
        <ecNumber evidence="10">2.1.1.193</ecNumber>
    </recommendedName>
</protein>
<dbReference type="InterPro" id="IPR006700">
    <property type="entry name" value="RsmE"/>
</dbReference>
<dbReference type="InterPro" id="IPR029026">
    <property type="entry name" value="tRNA_m1G_MTases_N"/>
</dbReference>
<dbReference type="GO" id="GO:0005737">
    <property type="term" value="C:cytoplasm"/>
    <property type="evidence" value="ECO:0007669"/>
    <property type="project" value="UniProtKB-SubCell"/>
</dbReference>
<organism evidence="12 13">
    <name type="scientific">Opitutus terrae (strain DSM 11246 / JCM 15787 / PB90-1)</name>
    <dbReference type="NCBI Taxonomy" id="452637"/>
    <lineage>
        <taxon>Bacteria</taxon>
        <taxon>Pseudomonadati</taxon>
        <taxon>Verrucomicrobiota</taxon>
        <taxon>Opitutia</taxon>
        <taxon>Opitutales</taxon>
        <taxon>Opitutaceae</taxon>
        <taxon>Opitutus</taxon>
    </lineage>
</organism>
<dbReference type="EC" id="2.1.1.193" evidence="10"/>
<dbReference type="InterPro" id="IPR029028">
    <property type="entry name" value="Alpha/beta_knot_MTases"/>
</dbReference>
<dbReference type="Proteomes" id="UP000007013">
    <property type="component" value="Chromosome"/>
</dbReference>
<accession>B1ZUC8</accession>
<evidence type="ECO:0000259" key="11">
    <source>
        <dbReference type="Pfam" id="PF04452"/>
    </source>
</evidence>
<gene>
    <name evidence="12" type="ordered locus">Oter_0682</name>
</gene>
<keyword evidence="3 10" id="KW-0963">Cytoplasm</keyword>
<dbReference type="PANTHER" id="PTHR30027">
    <property type="entry name" value="RIBOSOMAL RNA SMALL SUBUNIT METHYLTRANSFERASE E"/>
    <property type="match status" value="1"/>
</dbReference>